<feature type="domain" description="Nudix hydrolase" evidence="8">
    <location>
        <begin position="82"/>
        <end position="234"/>
    </location>
</feature>
<evidence type="ECO:0000313" key="9">
    <source>
        <dbReference type="EMBL" id="KAF7251361.1"/>
    </source>
</evidence>
<evidence type="ECO:0000259" key="8">
    <source>
        <dbReference type="PROSITE" id="PS51462"/>
    </source>
</evidence>
<dbReference type="PANTHER" id="PTHR12992:SF11">
    <property type="entry name" value="MITOCHONDRIAL COENZYME A DIPHOSPHATASE NUDT8"/>
    <property type="match status" value="1"/>
</dbReference>
<dbReference type="GO" id="GO:0046872">
    <property type="term" value="F:metal ion binding"/>
    <property type="evidence" value="ECO:0007669"/>
    <property type="project" value="UniProtKB-KW"/>
</dbReference>
<name>A0A8S9YLR4_9TREM</name>
<comment type="caution">
    <text evidence="9">The sequence shown here is derived from an EMBL/GenBank/DDBJ whole genome shotgun (WGS) entry which is preliminary data.</text>
</comment>
<dbReference type="AlphaFoldDB" id="A0A8S9YLR4"/>
<keyword evidence="7" id="KW-0472">Membrane</keyword>
<organism evidence="9 10">
    <name type="scientific">Paragonimus skrjabini miyazakii</name>
    <dbReference type="NCBI Taxonomy" id="59628"/>
    <lineage>
        <taxon>Eukaryota</taxon>
        <taxon>Metazoa</taxon>
        <taxon>Spiralia</taxon>
        <taxon>Lophotrochozoa</taxon>
        <taxon>Platyhelminthes</taxon>
        <taxon>Trematoda</taxon>
        <taxon>Digenea</taxon>
        <taxon>Plagiorchiida</taxon>
        <taxon>Troglotremata</taxon>
        <taxon>Troglotrematidae</taxon>
        <taxon>Paragonimus</taxon>
    </lineage>
</organism>
<dbReference type="InterPro" id="IPR015797">
    <property type="entry name" value="NUDIX_hydrolase-like_dom_sf"/>
</dbReference>
<dbReference type="GO" id="GO:0010945">
    <property type="term" value="F:coenzyme A diphosphatase activity"/>
    <property type="evidence" value="ECO:0007669"/>
    <property type="project" value="InterPro"/>
</dbReference>
<dbReference type="Proteomes" id="UP000822476">
    <property type="component" value="Unassembled WGS sequence"/>
</dbReference>
<evidence type="ECO:0000256" key="1">
    <source>
        <dbReference type="ARBA" id="ARBA00001936"/>
    </source>
</evidence>
<dbReference type="OrthoDB" id="10262892at2759"/>
<keyword evidence="4" id="KW-0378">Hydrolase</keyword>
<dbReference type="EMBL" id="JTDE01005119">
    <property type="protein sequence ID" value="KAF7251361.1"/>
    <property type="molecule type" value="Genomic_DNA"/>
</dbReference>
<feature type="transmembrane region" description="Helical" evidence="7">
    <location>
        <begin position="40"/>
        <end position="57"/>
    </location>
</feature>
<evidence type="ECO:0000313" key="10">
    <source>
        <dbReference type="Proteomes" id="UP000822476"/>
    </source>
</evidence>
<comment type="cofactor">
    <cofactor evidence="1">
        <name>Mn(2+)</name>
        <dbReference type="ChEBI" id="CHEBI:29035"/>
    </cofactor>
</comment>
<proteinExistence type="predicted"/>
<sequence length="318" mass="35960">MGNLLHMGCTQLFVTRCEELHLILIWTFFGHMCIYRRCQYIFIFSIAISLVMLPDLFGPENRRRCIERLGRLRGYPIYRKPISTSAVLIPLCLVQNVPSILFLQRSGHLRTHPSEIGFPGGKCDTTDQDVVHTALRETYEELGIAPDSVDVWARLPRFDARSTIYPVLGFCGHLDLSSSESDLRSTSMTSGGQRLHLNPDEVSNVFARSIDWLTSPENLFYSEFRLHSTFFLLPETAGRLDTHPDAHSLQPHQVRYTLPAFGSHPLTGSVGPRIWGLTAIMAYYVLSSLLPQGLSYSDDVSSRLLPLLGQKSLHFDEH</sequence>
<accession>A0A8S9YLR4</accession>
<dbReference type="InterPro" id="IPR000086">
    <property type="entry name" value="NUDIX_hydrolase_dom"/>
</dbReference>
<dbReference type="PANTHER" id="PTHR12992">
    <property type="entry name" value="NUDIX HYDROLASE"/>
    <property type="match status" value="1"/>
</dbReference>
<keyword evidence="6" id="KW-0464">Manganese</keyword>
<dbReference type="SUPFAM" id="SSF55811">
    <property type="entry name" value="Nudix"/>
    <property type="match status" value="1"/>
</dbReference>
<dbReference type="InterPro" id="IPR045121">
    <property type="entry name" value="CoAse"/>
</dbReference>
<keyword evidence="7" id="KW-1133">Transmembrane helix</keyword>
<keyword evidence="3" id="KW-0479">Metal-binding</keyword>
<evidence type="ECO:0000256" key="3">
    <source>
        <dbReference type="ARBA" id="ARBA00022723"/>
    </source>
</evidence>
<keyword evidence="5" id="KW-0460">Magnesium</keyword>
<dbReference type="Pfam" id="PF00293">
    <property type="entry name" value="NUDIX"/>
    <property type="match status" value="1"/>
</dbReference>
<reference evidence="9" key="1">
    <citation type="submission" date="2019-07" db="EMBL/GenBank/DDBJ databases">
        <title>Annotation for the trematode Paragonimus miyazaki's.</title>
        <authorList>
            <person name="Choi Y.-J."/>
        </authorList>
    </citation>
    <scope>NUCLEOTIDE SEQUENCE</scope>
    <source>
        <strain evidence="9">Japan</strain>
    </source>
</reference>
<evidence type="ECO:0000256" key="2">
    <source>
        <dbReference type="ARBA" id="ARBA00001946"/>
    </source>
</evidence>
<gene>
    <name evidence="9" type="ORF">EG68_08952</name>
</gene>
<protein>
    <recommendedName>
        <fullName evidence="8">Nudix hydrolase domain-containing protein</fullName>
    </recommendedName>
</protein>
<dbReference type="Gene3D" id="3.90.79.10">
    <property type="entry name" value="Nucleoside Triphosphate Pyrophosphohydrolase"/>
    <property type="match status" value="1"/>
</dbReference>
<dbReference type="PROSITE" id="PS51462">
    <property type="entry name" value="NUDIX"/>
    <property type="match status" value="1"/>
</dbReference>
<keyword evidence="10" id="KW-1185">Reference proteome</keyword>
<evidence type="ECO:0000256" key="5">
    <source>
        <dbReference type="ARBA" id="ARBA00022842"/>
    </source>
</evidence>
<evidence type="ECO:0000256" key="6">
    <source>
        <dbReference type="ARBA" id="ARBA00023211"/>
    </source>
</evidence>
<keyword evidence="7" id="KW-0812">Transmembrane</keyword>
<evidence type="ECO:0000256" key="7">
    <source>
        <dbReference type="SAM" id="Phobius"/>
    </source>
</evidence>
<dbReference type="CDD" id="cd03426">
    <property type="entry name" value="NUDIX_CoAse_Nudt7"/>
    <property type="match status" value="1"/>
</dbReference>
<comment type="cofactor">
    <cofactor evidence="2">
        <name>Mg(2+)</name>
        <dbReference type="ChEBI" id="CHEBI:18420"/>
    </cofactor>
</comment>
<evidence type="ECO:0000256" key="4">
    <source>
        <dbReference type="ARBA" id="ARBA00022801"/>
    </source>
</evidence>